<sequence>MQWRTAGLNYVRYSQIAAQVVRQCLKDSKSATPKKSPASIKITPWQKGEPVKKEHGLALANDGDVDEETWLCDVADEPTIPSSADRGNQSSNELIEWLQGSTESIDYRTRSALSRRVRNHANKKKLAPEEDDEDEFFDAREDFSDSSFGSPRVPGNTLNEIDEITPIASPVPPLEVGVAQMITPRRSNVTIIRPKADVFHATPSPSSHLVTPHQAPKPNVNVKLRSNSRPPTAVVAPSKKAMTEPPRPATSLARRVPTTSMSSSFSQSNSRENSFQLSGGLMGDLYRSQLEKATKFEDIENIAKMQEQELLKQLEFGVRERKSSFQSDTPSRPEAPCVETKEWNSATFY</sequence>
<feature type="compositionally biased region" description="Low complexity" evidence="2">
    <location>
        <begin position="260"/>
        <end position="276"/>
    </location>
</feature>
<dbReference type="AlphaFoldDB" id="A0AA39M2G7"/>
<evidence type="ECO:0000313" key="3">
    <source>
        <dbReference type="EMBL" id="KAK0418175.1"/>
    </source>
</evidence>
<gene>
    <name evidence="3" type="ORF">QR680_013413</name>
</gene>
<keyword evidence="4" id="KW-1185">Reference proteome</keyword>
<proteinExistence type="inferred from homology"/>
<dbReference type="Pfam" id="PF04627">
    <property type="entry name" value="ATP-synt_Eps"/>
    <property type="match status" value="1"/>
</dbReference>
<evidence type="ECO:0008006" key="5">
    <source>
        <dbReference type="Google" id="ProtNLM"/>
    </source>
</evidence>
<dbReference type="PANTHER" id="PTHR12448">
    <property type="entry name" value="ATP SYNTHASE EPSILON CHAIN, MITOCHONDRIAL"/>
    <property type="match status" value="1"/>
</dbReference>
<dbReference type="CDD" id="cd12153">
    <property type="entry name" value="F1-ATPase_epsilon"/>
    <property type="match status" value="1"/>
</dbReference>
<dbReference type="GO" id="GO:0045259">
    <property type="term" value="C:proton-transporting ATP synthase complex"/>
    <property type="evidence" value="ECO:0007669"/>
    <property type="project" value="InterPro"/>
</dbReference>
<evidence type="ECO:0000256" key="2">
    <source>
        <dbReference type="SAM" id="MobiDB-lite"/>
    </source>
</evidence>
<evidence type="ECO:0000313" key="4">
    <source>
        <dbReference type="Proteomes" id="UP001175271"/>
    </source>
</evidence>
<dbReference type="InterPro" id="IPR036742">
    <property type="entry name" value="ATP_synth_F1_esu_sf_mt"/>
</dbReference>
<feature type="region of interest" description="Disordered" evidence="2">
    <location>
        <begin position="203"/>
        <end position="276"/>
    </location>
</feature>
<comment type="similarity">
    <text evidence="1">Belongs to the eukaryotic ATPase epsilon family.</text>
</comment>
<evidence type="ECO:0000256" key="1">
    <source>
        <dbReference type="ARBA" id="ARBA00009502"/>
    </source>
</evidence>
<dbReference type="GO" id="GO:0046933">
    <property type="term" value="F:proton-transporting ATP synthase activity, rotational mechanism"/>
    <property type="evidence" value="ECO:0007669"/>
    <property type="project" value="InterPro"/>
</dbReference>
<organism evidence="3 4">
    <name type="scientific">Steinernema hermaphroditum</name>
    <dbReference type="NCBI Taxonomy" id="289476"/>
    <lineage>
        <taxon>Eukaryota</taxon>
        <taxon>Metazoa</taxon>
        <taxon>Ecdysozoa</taxon>
        <taxon>Nematoda</taxon>
        <taxon>Chromadorea</taxon>
        <taxon>Rhabditida</taxon>
        <taxon>Tylenchina</taxon>
        <taxon>Panagrolaimomorpha</taxon>
        <taxon>Strongyloidoidea</taxon>
        <taxon>Steinernematidae</taxon>
        <taxon>Steinernema</taxon>
    </lineage>
</organism>
<dbReference type="GO" id="GO:0042776">
    <property type="term" value="P:proton motive force-driven mitochondrial ATP synthesis"/>
    <property type="evidence" value="ECO:0007669"/>
    <property type="project" value="TreeGrafter"/>
</dbReference>
<name>A0AA39M2G7_9BILA</name>
<dbReference type="PANTHER" id="PTHR12448:SF0">
    <property type="entry name" value="ATP SYNTHASE SUBUNIT EPSILON, MITOCHONDRIAL"/>
    <property type="match status" value="1"/>
</dbReference>
<dbReference type="Proteomes" id="UP001175271">
    <property type="component" value="Unassembled WGS sequence"/>
</dbReference>
<protein>
    <recommendedName>
        <fullName evidence="5">ATP synthase subunit epsilon, mitochondrial</fullName>
    </recommendedName>
</protein>
<dbReference type="EMBL" id="JAUCMV010000002">
    <property type="protein sequence ID" value="KAK0418175.1"/>
    <property type="molecule type" value="Genomic_DNA"/>
</dbReference>
<dbReference type="GO" id="GO:0005743">
    <property type="term" value="C:mitochondrial inner membrane"/>
    <property type="evidence" value="ECO:0007669"/>
    <property type="project" value="InterPro"/>
</dbReference>
<dbReference type="SUPFAM" id="SSF48690">
    <property type="entry name" value="Epsilon subunit of mitochondrial F1F0-ATP synthase"/>
    <property type="match status" value="1"/>
</dbReference>
<dbReference type="InterPro" id="IPR006721">
    <property type="entry name" value="ATP_synth_F1_esu_mt"/>
</dbReference>
<feature type="region of interest" description="Disordered" evidence="2">
    <location>
        <begin position="321"/>
        <end position="349"/>
    </location>
</feature>
<accession>A0AA39M2G7</accession>
<comment type="caution">
    <text evidence="3">The sequence shown here is derived from an EMBL/GenBank/DDBJ whole genome shotgun (WGS) entry which is preliminary data.</text>
</comment>
<dbReference type="Gene3D" id="1.10.1620.20">
    <property type="entry name" value="ATP synthase, F1 complex, epsilon subunit superfamily, mitochondrial"/>
    <property type="match status" value="1"/>
</dbReference>
<reference evidence="3" key="1">
    <citation type="submission" date="2023-06" db="EMBL/GenBank/DDBJ databases">
        <title>Genomic analysis of the entomopathogenic nematode Steinernema hermaphroditum.</title>
        <authorList>
            <person name="Schwarz E.M."/>
            <person name="Heppert J.K."/>
            <person name="Baniya A."/>
            <person name="Schwartz H.T."/>
            <person name="Tan C.-H."/>
            <person name="Antoshechkin I."/>
            <person name="Sternberg P.W."/>
            <person name="Goodrich-Blair H."/>
            <person name="Dillman A.R."/>
        </authorList>
    </citation>
    <scope>NUCLEOTIDE SEQUENCE</scope>
    <source>
        <strain evidence="3">PS9179</strain>
        <tissue evidence="3">Whole animal</tissue>
    </source>
</reference>